<keyword evidence="6 9" id="KW-0472">Membrane</keyword>
<feature type="transmembrane region" description="Helical" evidence="9">
    <location>
        <begin position="346"/>
        <end position="367"/>
    </location>
</feature>
<dbReference type="Proteomes" id="UP000281245">
    <property type="component" value="Unassembled WGS sequence"/>
</dbReference>
<dbReference type="InterPro" id="IPR050360">
    <property type="entry name" value="MFS_Sugar_Transporters"/>
</dbReference>
<dbReference type="PANTHER" id="PTHR48022">
    <property type="entry name" value="PLASTIDIC GLUCOSE TRANSPORTER 4"/>
    <property type="match status" value="1"/>
</dbReference>
<feature type="domain" description="Major facilitator superfamily (MFS) profile" evidence="10">
    <location>
        <begin position="53"/>
        <end position="498"/>
    </location>
</feature>
<dbReference type="PROSITE" id="PS50850">
    <property type="entry name" value="MFS"/>
    <property type="match status" value="1"/>
</dbReference>
<feature type="transmembrane region" description="Helical" evidence="9">
    <location>
        <begin position="408"/>
        <end position="429"/>
    </location>
</feature>
<dbReference type="Pfam" id="PF00083">
    <property type="entry name" value="Sugar_tr"/>
    <property type="match status" value="1"/>
</dbReference>
<comment type="subcellular location">
    <subcellularLocation>
        <location evidence="1">Membrane</location>
        <topology evidence="1">Multi-pass membrane protein</topology>
    </subcellularLocation>
</comment>
<reference evidence="13 14" key="1">
    <citation type="journal article" date="2018" name="BMC Genomics">
        <title>Genomic evidence for intraspecific hybridization in a clonal and extremely halotolerant yeast.</title>
        <authorList>
            <person name="Gostincar C."/>
            <person name="Stajich J.E."/>
            <person name="Zupancic J."/>
            <person name="Zalar P."/>
            <person name="Gunde-Cimerman N."/>
        </authorList>
    </citation>
    <scope>NUCLEOTIDE SEQUENCE [LARGE SCALE GENOMIC DNA]</scope>
    <source>
        <strain evidence="12 14">EXF-6654</strain>
        <strain evidence="11 13">EXF-6656</strain>
    </source>
</reference>
<evidence type="ECO:0000256" key="6">
    <source>
        <dbReference type="ARBA" id="ARBA00023136"/>
    </source>
</evidence>
<feature type="transmembrane region" description="Helical" evidence="9">
    <location>
        <begin position="374"/>
        <end position="396"/>
    </location>
</feature>
<comment type="caution">
    <text evidence="12">The sequence shown here is derived from an EMBL/GenBank/DDBJ whole genome shotgun (WGS) entry which is preliminary data.</text>
</comment>
<dbReference type="InterPro" id="IPR003663">
    <property type="entry name" value="Sugar/inositol_transpt"/>
</dbReference>
<evidence type="ECO:0000256" key="8">
    <source>
        <dbReference type="SAM" id="MobiDB-lite"/>
    </source>
</evidence>
<dbReference type="PROSITE" id="PS00217">
    <property type="entry name" value="SUGAR_TRANSPORT_2"/>
    <property type="match status" value="1"/>
</dbReference>
<evidence type="ECO:0000259" key="10">
    <source>
        <dbReference type="PROSITE" id="PS50850"/>
    </source>
</evidence>
<evidence type="ECO:0000256" key="3">
    <source>
        <dbReference type="ARBA" id="ARBA00022448"/>
    </source>
</evidence>
<feature type="transmembrane region" description="Helical" evidence="9">
    <location>
        <begin position="50"/>
        <end position="76"/>
    </location>
</feature>
<protein>
    <recommendedName>
        <fullName evidence="10">Major facilitator superfamily (MFS) profile domain-containing protein</fullName>
    </recommendedName>
</protein>
<evidence type="ECO:0000313" key="12">
    <source>
        <dbReference type="EMBL" id="RMX99633.1"/>
    </source>
</evidence>
<feature type="compositionally biased region" description="Basic and acidic residues" evidence="8">
    <location>
        <begin position="1"/>
        <end position="23"/>
    </location>
</feature>
<evidence type="ECO:0000256" key="7">
    <source>
        <dbReference type="RuleBase" id="RU003346"/>
    </source>
</evidence>
<gene>
    <name evidence="12" type="ORF">D0868_09443</name>
    <name evidence="11" type="ORF">D0869_09387</name>
</gene>
<feature type="transmembrane region" description="Helical" evidence="9">
    <location>
        <begin position="227"/>
        <end position="248"/>
    </location>
</feature>
<dbReference type="SUPFAM" id="SSF103473">
    <property type="entry name" value="MFS general substrate transporter"/>
    <property type="match status" value="1"/>
</dbReference>
<organism evidence="12 14">
    <name type="scientific">Hortaea werneckii</name>
    <name type="common">Black yeast</name>
    <name type="synonym">Cladosporium werneckii</name>
    <dbReference type="NCBI Taxonomy" id="91943"/>
    <lineage>
        <taxon>Eukaryota</taxon>
        <taxon>Fungi</taxon>
        <taxon>Dikarya</taxon>
        <taxon>Ascomycota</taxon>
        <taxon>Pezizomycotina</taxon>
        <taxon>Dothideomycetes</taxon>
        <taxon>Dothideomycetidae</taxon>
        <taxon>Mycosphaerellales</taxon>
        <taxon>Teratosphaeriaceae</taxon>
        <taxon>Hortaea</taxon>
    </lineage>
</organism>
<comment type="similarity">
    <text evidence="2 7">Belongs to the major facilitator superfamily. Sugar transporter (TC 2.A.1.1) family.</text>
</comment>
<dbReference type="VEuPathDB" id="FungiDB:BTJ68_11368"/>
<evidence type="ECO:0000313" key="13">
    <source>
        <dbReference type="Proteomes" id="UP000281245"/>
    </source>
</evidence>
<evidence type="ECO:0000313" key="14">
    <source>
        <dbReference type="Proteomes" id="UP000282582"/>
    </source>
</evidence>
<accession>A0A3M6Y9A7</accession>
<feature type="transmembrane region" description="Helical" evidence="9">
    <location>
        <begin position="130"/>
        <end position="148"/>
    </location>
</feature>
<evidence type="ECO:0000256" key="4">
    <source>
        <dbReference type="ARBA" id="ARBA00022692"/>
    </source>
</evidence>
<dbReference type="Proteomes" id="UP000282582">
    <property type="component" value="Unassembled WGS sequence"/>
</dbReference>
<name>A0A3M6Y9A7_HORWE</name>
<keyword evidence="5 9" id="KW-1133">Transmembrane helix</keyword>
<dbReference type="InterPro" id="IPR036259">
    <property type="entry name" value="MFS_trans_sf"/>
</dbReference>
<dbReference type="InterPro" id="IPR020846">
    <property type="entry name" value="MFS_dom"/>
</dbReference>
<feature type="transmembrane region" description="Helical" evidence="9">
    <location>
        <begin position="96"/>
        <end position="118"/>
    </location>
</feature>
<feature type="transmembrane region" description="Helical" evidence="9">
    <location>
        <begin position="475"/>
        <end position="492"/>
    </location>
</feature>
<dbReference type="EMBL" id="QWIK01000901">
    <property type="protein sequence ID" value="RMX99633.1"/>
    <property type="molecule type" value="Genomic_DNA"/>
</dbReference>
<feature type="transmembrane region" description="Helical" evidence="9">
    <location>
        <begin position="312"/>
        <end position="334"/>
    </location>
</feature>
<dbReference type="OrthoDB" id="6612291at2759"/>
<feature type="transmembrane region" description="Helical" evidence="9">
    <location>
        <begin position="154"/>
        <end position="176"/>
    </location>
</feature>
<keyword evidence="3 7" id="KW-0813">Transport</keyword>
<proteinExistence type="inferred from homology"/>
<dbReference type="EMBL" id="QWIJ01000876">
    <property type="protein sequence ID" value="RMX78063.1"/>
    <property type="molecule type" value="Genomic_DNA"/>
</dbReference>
<dbReference type="FunFam" id="1.20.1250.20:FF:000078">
    <property type="entry name" value="MFS maltose transporter, putative"/>
    <property type="match status" value="1"/>
</dbReference>
<dbReference type="Gene3D" id="1.20.1250.20">
    <property type="entry name" value="MFS general substrate transporter like domains"/>
    <property type="match status" value="1"/>
</dbReference>
<dbReference type="GO" id="GO:0005351">
    <property type="term" value="F:carbohydrate:proton symporter activity"/>
    <property type="evidence" value="ECO:0007669"/>
    <property type="project" value="TreeGrafter"/>
</dbReference>
<evidence type="ECO:0000256" key="2">
    <source>
        <dbReference type="ARBA" id="ARBA00010992"/>
    </source>
</evidence>
<feature type="transmembrane region" description="Helical" evidence="9">
    <location>
        <begin position="441"/>
        <end position="463"/>
    </location>
</feature>
<dbReference type="GO" id="GO:0016020">
    <property type="term" value="C:membrane"/>
    <property type="evidence" value="ECO:0007669"/>
    <property type="project" value="UniProtKB-SubCell"/>
</dbReference>
<sequence length="537" mass="59211">MSGIEEKGKSIEADASWEEEKMGHQHSAAEAAETEHSRTLWQALKAEPKAVMWSVAVSTAIIMEGYDIVLVTSLFAQNSFSRDYGSYSEGGGWQVAAKWQSALGIAPIIGAIVGAFLNGWLTVKFGFRKVLLVSLLAMTLFIFLIFFAVNLTMILVGLILCGISWGVFATVGPAYAAEVCSLKLRGHLTVYVNLCWALGQLISAGVLRGFANNSTQWAYRIPFGLQWAWPIPLFAVLWFCPESPWWLVRRGRRSDALRCIGRLASKGSSTSQEATLSLIEHTIMIEEEDRMEQSAGSFVDCFKGVDLRRTEIACMAFAAQIWCGTPLGGTPAYFFVQAGLSSDNAFTFSTMGLGIAAIGTIISWGLLSRFGRRTLYIWGLSALSVCLLVVGILSAADPSSASSYAQAGIIIAWMAIYYMTVGPICYAIISEIGSVRLRNQTVCLSRMAYYVCQVIGNVAHPYMVNPNEANWQGKAGFFWGGTCALFFLWAFFRLPESKDRSFEELDILFNERIPARKFSTMKVNAYAERGQRIVVRE</sequence>
<dbReference type="AlphaFoldDB" id="A0A3M6Y9A7"/>
<evidence type="ECO:0000256" key="5">
    <source>
        <dbReference type="ARBA" id="ARBA00022989"/>
    </source>
</evidence>
<evidence type="ECO:0000256" key="1">
    <source>
        <dbReference type="ARBA" id="ARBA00004141"/>
    </source>
</evidence>
<evidence type="ECO:0000313" key="11">
    <source>
        <dbReference type="EMBL" id="RMX78063.1"/>
    </source>
</evidence>
<feature type="region of interest" description="Disordered" evidence="8">
    <location>
        <begin position="1"/>
        <end position="29"/>
    </location>
</feature>
<dbReference type="InterPro" id="IPR005829">
    <property type="entry name" value="Sugar_transporter_CS"/>
</dbReference>
<dbReference type="PANTHER" id="PTHR48022:SF83">
    <property type="entry name" value="MAJOR FACILITATOR SUPERFAMILY (MFS) PROFILE DOMAIN-CONTAINING PROTEIN"/>
    <property type="match status" value="1"/>
</dbReference>
<keyword evidence="4 9" id="KW-0812">Transmembrane</keyword>
<dbReference type="InterPro" id="IPR005828">
    <property type="entry name" value="MFS_sugar_transport-like"/>
</dbReference>
<feature type="transmembrane region" description="Helical" evidence="9">
    <location>
        <begin position="188"/>
        <end position="207"/>
    </location>
</feature>
<evidence type="ECO:0000256" key="9">
    <source>
        <dbReference type="SAM" id="Phobius"/>
    </source>
</evidence>
<dbReference type="NCBIfam" id="TIGR00879">
    <property type="entry name" value="SP"/>
    <property type="match status" value="1"/>
</dbReference>